<reference evidence="2" key="1">
    <citation type="journal article" date="2023" name="Science">
        <title>Genome structures resolve the early diversification of teleost fishes.</title>
        <authorList>
            <person name="Parey E."/>
            <person name="Louis A."/>
            <person name="Montfort J."/>
            <person name="Bouchez O."/>
            <person name="Roques C."/>
            <person name="Iampietro C."/>
            <person name="Lluch J."/>
            <person name="Castinel A."/>
            <person name="Donnadieu C."/>
            <person name="Desvignes T."/>
            <person name="Floi Bucao C."/>
            <person name="Jouanno E."/>
            <person name="Wen M."/>
            <person name="Mejri S."/>
            <person name="Dirks R."/>
            <person name="Jansen H."/>
            <person name="Henkel C."/>
            <person name="Chen W.J."/>
            <person name="Zahm M."/>
            <person name="Cabau C."/>
            <person name="Klopp C."/>
            <person name="Thompson A.W."/>
            <person name="Robinson-Rechavi M."/>
            <person name="Braasch I."/>
            <person name="Lecointre G."/>
            <person name="Bobe J."/>
            <person name="Postlethwait J.H."/>
            <person name="Berthelot C."/>
            <person name="Roest Crollius H."/>
            <person name="Guiguen Y."/>
        </authorList>
    </citation>
    <scope>NUCLEOTIDE SEQUENCE</scope>
    <source>
        <strain evidence="2">NC1722</strain>
    </source>
</reference>
<dbReference type="Gene3D" id="1.10.533.10">
    <property type="entry name" value="Death Domain, Fas"/>
    <property type="match status" value="1"/>
</dbReference>
<sequence length="86" mass="9806">MKNYYGNKIWSITQQILKKIPRNDLIEKLENGQKKSVESRGGQMVRKRMHSSSSGAAGSDVSPERKRRVMEPGSETEQEGRLHSFT</sequence>
<organism evidence="2 3">
    <name type="scientific">Aldrovandia affinis</name>
    <dbReference type="NCBI Taxonomy" id="143900"/>
    <lineage>
        <taxon>Eukaryota</taxon>
        <taxon>Metazoa</taxon>
        <taxon>Chordata</taxon>
        <taxon>Craniata</taxon>
        <taxon>Vertebrata</taxon>
        <taxon>Euteleostomi</taxon>
        <taxon>Actinopterygii</taxon>
        <taxon>Neopterygii</taxon>
        <taxon>Teleostei</taxon>
        <taxon>Notacanthiformes</taxon>
        <taxon>Halosauridae</taxon>
        <taxon>Aldrovandia</taxon>
    </lineage>
</organism>
<gene>
    <name evidence="2" type="ORF">AAFF_G00302480</name>
</gene>
<protein>
    <submittedName>
        <fullName evidence="2">Uncharacterized protein</fullName>
    </submittedName>
</protein>
<evidence type="ECO:0000313" key="3">
    <source>
        <dbReference type="Proteomes" id="UP001221898"/>
    </source>
</evidence>
<accession>A0AAD7RAV3</accession>
<dbReference type="EMBL" id="JAINUG010000433">
    <property type="protein sequence ID" value="KAJ8371741.1"/>
    <property type="molecule type" value="Genomic_DNA"/>
</dbReference>
<proteinExistence type="predicted"/>
<comment type="caution">
    <text evidence="2">The sequence shown here is derived from an EMBL/GenBank/DDBJ whole genome shotgun (WGS) entry which is preliminary data.</text>
</comment>
<feature type="region of interest" description="Disordered" evidence="1">
    <location>
        <begin position="31"/>
        <end position="86"/>
    </location>
</feature>
<dbReference type="Proteomes" id="UP001221898">
    <property type="component" value="Unassembled WGS sequence"/>
</dbReference>
<name>A0AAD7RAV3_9TELE</name>
<dbReference type="AlphaFoldDB" id="A0AAD7RAV3"/>
<dbReference type="InterPro" id="IPR011029">
    <property type="entry name" value="DEATH-like_dom_sf"/>
</dbReference>
<evidence type="ECO:0000256" key="1">
    <source>
        <dbReference type="SAM" id="MobiDB-lite"/>
    </source>
</evidence>
<evidence type="ECO:0000313" key="2">
    <source>
        <dbReference type="EMBL" id="KAJ8371741.1"/>
    </source>
</evidence>
<keyword evidence="3" id="KW-1185">Reference proteome</keyword>